<dbReference type="PROSITE" id="PS00815">
    <property type="entry name" value="AIPM_HOMOCIT_SYNTH_1"/>
    <property type="match status" value="1"/>
</dbReference>
<dbReference type="Pfam" id="PF00682">
    <property type="entry name" value="HMGL-like"/>
    <property type="match status" value="1"/>
</dbReference>
<evidence type="ECO:0000256" key="1">
    <source>
        <dbReference type="ARBA" id="ARBA00004743"/>
    </source>
</evidence>
<sequence>MISNNGVYIYDATLREGSQKIGISFSVEDKIRILERLINDLHIPMIEVGWPGSNP</sequence>
<dbReference type="PROSITE" id="PS50991">
    <property type="entry name" value="PYR_CT"/>
    <property type="match status" value="1"/>
</dbReference>
<dbReference type="GO" id="GO:0046912">
    <property type="term" value="F:acyltransferase activity, acyl groups converted into alkyl on transfer"/>
    <property type="evidence" value="ECO:0007669"/>
    <property type="project" value="InterPro"/>
</dbReference>
<protein>
    <recommendedName>
        <fullName evidence="2">(R)-citramalate synthase</fullName>
        <ecNumber evidence="4">2.3.3.21</ecNumber>
    </recommendedName>
</protein>
<dbReference type="EC" id="2.3.3.21" evidence="4"/>
<gene>
    <name evidence="6" type="ORF">S01H4_21203</name>
</gene>
<organism evidence="6">
    <name type="scientific">marine sediment metagenome</name>
    <dbReference type="NCBI Taxonomy" id="412755"/>
    <lineage>
        <taxon>unclassified sequences</taxon>
        <taxon>metagenomes</taxon>
        <taxon>ecological metagenomes</taxon>
    </lineage>
</organism>
<dbReference type="SUPFAM" id="SSF51569">
    <property type="entry name" value="Aldolase"/>
    <property type="match status" value="1"/>
</dbReference>
<evidence type="ECO:0000256" key="3">
    <source>
        <dbReference type="ARBA" id="ARBA00022679"/>
    </source>
</evidence>
<dbReference type="InterPro" id="IPR002034">
    <property type="entry name" value="AIPM/Hcit_synth_CS"/>
</dbReference>
<dbReference type="Gene3D" id="3.20.20.70">
    <property type="entry name" value="Aldolase class I"/>
    <property type="match status" value="1"/>
</dbReference>
<dbReference type="AlphaFoldDB" id="X1BAS2"/>
<evidence type="ECO:0000259" key="5">
    <source>
        <dbReference type="PROSITE" id="PS50991"/>
    </source>
</evidence>
<dbReference type="PANTHER" id="PTHR43538">
    <property type="entry name" value="ALPHA-IPM SYNTHASE/HOMOCITRATE SYNTHASE"/>
    <property type="match status" value="1"/>
</dbReference>
<dbReference type="UniPathway" id="UPA00047">
    <property type="reaction ID" value="UER00066"/>
</dbReference>
<accession>X1BAS2</accession>
<feature type="domain" description="Pyruvate carboxyltransferase" evidence="5">
    <location>
        <begin position="7"/>
        <end position="55"/>
    </location>
</feature>
<evidence type="ECO:0000313" key="6">
    <source>
        <dbReference type="EMBL" id="GAG78352.1"/>
    </source>
</evidence>
<dbReference type="PANTHER" id="PTHR43538:SF1">
    <property type="entry name" value="(R)-CITRAMALATE SYNTHASE"/>
    <property type="match status" value="1"/>
</dbReference>
<keyword evidence="3" id="KW-0808">Transferase</keyword>
<dbReference type="InterPro" id="IPR005675">
    <property type="entry name" value="Citramal_synthase"/>
</dbReference>
<evidence type="ECO:0000256" key="2">
    <source>
        <dbReference type="ARBA" id="ARBA00022325"/>
    </source>
</evidence>
<feature type="non-terminal residue" evidence="6">
    <location>
        <position position="55"/>
    </location>
</feature>
<dbReference type="EMBL" id="BART01009587">
    <property type="protein sequence ID" value="GAG78352.1"/>
    <property type="molecule type" value="Genomic_DNA"/>
</dbReference>
<dbReference type="GO" id="GO:0009097">
    <property type="term" value="P:isoleucine biosynthetic process"/>
    <property type="evidence" value="ECO:0007669"/>
    <property type="project" value="UniProtKB-UniPathway"/>
</dbReference>
<proteinExistence type="predicted"/>
<dbReference type="InterPro" id="IPR013785">
    <property type="entry name" value="Aldolase_TIM"/>
</dbReference>
<reference evidence="6" key="1">
    <citation type="journal article" date="2014" name="Front. Microbiol.">
        <title>High frequency of phylogenetically diverse reductive dehalogenase-homologous genes in deep subseafloor sedimentary metagenomes.</title>
        <authorList>
            <person name="Kawai M."/>
            <person name="Futagami T."/>
            <person name="Toyoda A."/>
            <person name="Takaki Y."/>
            <person name="Nishi S."/>
            <person name="Hori S."/>
            <person name="Arai W."/>
            <person name="Tsubouchi T."/>
            <person name="Morono Y."/>
            <person name="Uchiyama I."/>
            <person name="Ito T."/>
            <person name="Fujiyama A."/>
            <person name="Inagaki F."/>
            <person name="Takami H."/>
        </authorList>
    </citation>
    <scope>NUCLEOTIDE SEQUENCE</scope>
    <source>
        <strain evidence="6">Expedition CK06-06</strain>
    </source>
</reference>
<comment type="caution">
    <text evidence="6">The sequence shown here is derived from an EMBL/GenBank/DDBJ whole genome shotgun (WGS) entry which is preliminary data.</text>
</comment>
<name>X1BAS2_9ZZZZ</name>
<dbReference type="InterPro" id="IPR000891">
    <property type="entry name" value="PYR_CT"/>
</dbReference>
<comment type="pathway">
    <text evidence="1">Amino-acid biosynthesis; L-isoleucine biosynthesis; 2-oxobutanoate from pyruvate: step 1/3.</text>
</comment>
<evidence type="ECO:0000256" key="4">
    <source>
        <dbReference type="ARBA" id="ARBA00034330"/>
    </source>
</evidence>
<dbReference type="GO" id="GO:0043714">
    <property type="term" value="F:(R)-citramalate synthase activity"/>
    <property type="evidence" value="ECO:0007669"/>
    <property type="project" value="UniProtKB-EC"/>
</dbReference>